<protein>
    <submittedName>
        <fullName evidence="2">Uncharacterized protein</fullName>
    </submittedName>
</protein>
<organism evidence="2 3">
    <name type="scientific">Rossellomorea vietnamensis</name>
    <dbReference type="NCBI Taxonomy" id="218284"/>
    <lineage>
        <taxon>Bacteria</taxon>
        <taxon>Bacillati</taxon>
        <taxon>Bacillota</taxon>
        <taxon>Bacilli</taxon>
        <taxon>Bacillales</taxon>
        <taxon>Bacillaceae</taxon>
        <taxon>Rossellomorea</taxon>
    </lineage>
</organism>
<comment type="caution">
    <text evidence="2">The sequence shown here is derived from an EMBL/GenBank/DDBJ whole genome shotgun (WGS) entry which is preliminary data.</text>
</comment>
<feature type="transmembrane region" description="Helical" evidence="1">
    <location>
        <begin position="131"/>
        <end position="155"/>
    </location>
</feature>
<evidence type="ECO:0000256" key="1">
    <source>
        <dbReference type="SAM" id="Phobius"/>
    </source>
</evidence>
<dbReference type="Proteomes" id="UP000325182">
    <property type="component" value="Unassembled WGS sequence"/>
</dbReference>
<keyword evidence="1" id="KW-0812">Transmembrane</keyword>
<sequence length="164" mass="18276">MRVIYLGIYFISVLATIMMFILGNILTEPLVTESGLGGGGNGNPGLFPFVVLFPFLLIFFYGTYWFFKKLIASLTTKAVKNLTIISSAVIGLILAVSIKKAAELRLLIVEQNPSFENVAQVDLINTYSNSIFFNFYTFLALLLLILSLACIRTLLMRRNSIHLP</sequence>
<feature type="transmembrane region" description="Helical" evidence="1">
    <location>
        <begin position="46"/>
        <end position="67"/>
    </location>
</feature>
<keyword evidence="1" id="KW-0472">Membrane</keyword>
<feature type="transmembrane region" description="Helical" evidence="1">
    <location>
        <begin position="79"/>
        <end position="98"/>
    </location>
</feature>
<evidence type="ECO:0000313" key="2">
    <source>
        <dbReference type="EMBL" id="TYS00648.1"/>
    </source>
</evidence>
<dbReference type="RefSeq" id="WP_148953041.1">
    <property type="nucleotide sequence ID" value="NZ_VTEG01000002.1"/>
</dbReference>
<name>A0A5D4MGL5_9BACI</name>
<keyword evidence="1" id="KW-1133">Transmembrane helix</keyword>
<gene>
    <name evidence="2" type="ORF">FZC84_03895</name>
</gene>
<reference evidence="2 3" key="1">
    <citation type="submission" date="2019-08" db="EMBL/GenBank/DDBJ databases">
        <title>Bacillus genomes from the desert of Cuatro Cienegas, Coahuila.</title>
        <authorList>
            <person name="Olmedo-Alvarez G."/>
        </authorList>
    </citation>
    <scope>NUCLEOTIDE SEQUENCE [LARGE SCALE GENOMIC DNA]</scope>
    <source>
        <strain evidence="2 3">CH128b_4D</strain>
    </source>
</reference>
<evidence type="ECO:0000313" key="3">
    <source>
        <dbReference type="Proteomes" id="UP000325182"/>
    </source>
</evidence>
<feature type="transmembrane region" description="Helical" evidence="1">
    <location>
        <begin position="7"/>
        <end position="26"/>
    </location>
</feature>
<proteinExistence type="predicted"/>
<dbReference type="AlphaFoldDB" id="A0A5D4MGL5"/>
<dbReference type="EMBL" id="VTEG01000002">
    <property type="protein sequence ID" value="TYS00648.1"/>
    <property type="molecule type" value="Genomic_DNA"/>
</dbReference>
<accession>A0A5D4MGL5</accession>